<dbReference type="HOGENOM" id="CLU_052104_1_1_1"/>
<organism evidence="6 7">
    <name type="scientific">Aspergillus ruber (strain CBS 135680)</name>
    <dbReference type="NCBI Taxonomy" id="1388766"/>
    <lineage>
        <taxon>Eukaryota</taxon>
        <taxon>Fungi</taxon>
        <taxon>Dikarya</taxon>
        <taxon>Ascomycota</taxon>
        <taxon>Pezizomycotina</taxon>
        <taxon>Eurotiomycetes</taxon>
        <taxon>Eurotiomycetidae</taxon>
        <taxon>Eurotiales</taxon>
        <taxon>Aspergillaceae</taxon>
        <taxon>Aspergillus</taxon>
        <taxon>Aspergillus subgen. Aspergillus</taxon>
    </lineage>
</organism>
<dbReference type="SUPFAM" id="SSF51735">
    <property type="entry name" value="NAD(P)-binding Rossmann-fold domains"/>
    <property type="match status" value="1"/>
</dbReference>
<dbReference type="RefSeq" id="XP_040642708.1">
    <property type="nucleotide sequence ID" value="XM_040786058.1"/>
</dbReference>
<accession>A0A017SRX6</accession>
<dbReference type="PANTHER" id="PTHR11117:SF6">
    <property type="entry name" value="SYNTHETASE SUBUNIT ALPHA, PUTATIVE (AFU_ORTHOLOGUE AFUA_1G10830)-RELATED"/>
    <property type="match status" value="1"/>
</dbReference>
<keyword evidence="1 6" id="KW-0436">Ligase</keyword>
<dbReference type="GO" id="GO:0009361">
    <property type="term" value="C:succinate-CoA ligase complex (ADP-forming)"/>
    <property type="evidence" value="ECO:0007669"/>
    <property type="project" value="TreeGrafter"/>
</dbReference>
<evidence type="ECO:0000313" key="6">
    <source>
        <dbReference type="EMBL" id="EYE99020.1"/>
    </source>
</evidence>
<keyword evidence="7" id="KW-1185">Reference proteome</keyword>
<gene>
    <name evidence="6" type="ORF">EURHEDRAFT_512314</name>
</gene>
<dbReference type="GO" id="GO:0004776">
    <property type="term" value="F:succinate-CoA ligase (GDP-forming) activity"/>
    <property type="evidence" value="ECO:0007669"/>
    <property type="project" value="TreeGrafter"/>
</dbReference>
<dbReference type="AlphaFoldDB" id="A0A017SRX6"/>
<dbReference type="Pfam" id="PF00549">
    <property type="entry name" value="Ligase_CoA"/>
    <property type="match status" value="1"/>
</dbReference>
<dbReference type="InterPro" id="IPR036291">
    <property type="entry name" value="NAD(P)-bd_dom_sf"/>
</dbReference>
<dbReference type="InterPro" id="IPR016102">
    <property type="entry name" value="Succinyl-CoA_synth-like"/>
</dbReference>
<feature type="domain" description="ATP-citrate synthase/succinyl-CoA ligase C-terminal" evidence="4">
    <location>
        <begin position="132"/>
        <end position="255"/>
    </location>
</feature>
<dbReference type="PANTHER" id="PTHR11117">
    <property type="entry name" value="SUCCINYL-COA LIGASE SUBUNIT ALPHA"/>
    <property type="match status" value="1"/>
</dbReference>
<reference evidence="7" key="1">
    <citation type="journal article" date="2014" name="Nat. Commun.">
        <title>Genomic adaptations of the halophilic Dead Sea filamentous fungus Eurotium rubrum.</title>
        <authorList>
            <person name="Kis-Papo T."/>
            <person name="Weig A.R."/>
            <person name="Riley R."/>
            <person name="Persoh D."/>
            <person name="Salamov A."/>
            <person name="Sun H."/>
            <person name="Lipzen A."/>
            <person name="Wasser S.P."/>
            <person name="Rambold G."/>
            <person name="Grigoriev I.V."/>
            <person name="Nevo E."/>
        </authorList>
    </citation>
    <scope>NUCLEOTIDE SEQUENCE [LARGE SCALE GENOMIC DNA]</scope>
    <source>
        <strain evidence="7">CBS 135680</strain>
    </source>
</reference>
<dbReference type="PIRSF" id="PIRSF001553">
    <property type="entry name" value="SucCS_alpha"/>
    <property type="match status" value="1"/>
</dbReference>
<evidence type="ECO:0000313" key="7">
    <source>
        <dbReference type="Proteomes" id="UP000019804"/>
    </source>
</evidence>
<dbReference type="GeneID" id="63701182"/>
<keyword evidence="2" id="KW-0547">Nucleotide-binding</keyword>
<protein>
    <submittedName>
        <fullName evidence="6">Succinate-CoA ligase</fullName>
    </submittedName>
</protein>
<dbReference type="Proteomes" id="UP000019804">
    <property type="component" value="Unassembled WGS sequence"/>
</dbReference>
<dbReference type="InterPro" id="IPR003781">
    <property type="entry name" value="CoA-bd"/>
</dbReference>
<sequence length="277" mass="29257">MSTINNLPTPITYQGFTGKAATANARDTIAYGRKIVGGAKEHLNSHATVVFVPALLAAKAIEEAVSAQVPLIVSVTEHIPVHDMLHIQQILLTQSGSRLVGPNCPGIISPGGKCRLRIMPYQQYMPGNVGIVSKSGTLSYGAVGATSCARLEQSLVGMGGDVFAGTTLVGALELFYGDEWTEGIVVIGGIGGEAELRAVESIREYYRSSRKLKPIVAMVTGKTAPEEQVMGHAGPVLRPGERGAEAKATALAQARATIVPHPGLIRVEMKRFYDGVQ</sequence>
<dbReference type="EMBL" id="KK088412">
    <property type="protein sequence ID" value="EYE99020.1"/>
    <property type="molecule type" value="Genomic_DNA"/>
</dbReference>
<proteinExistence type="predicted"/>
<dbReference type="GO" id="GO:0005739">
    <property type="term" value="C:mitochondrion"/>
    <property type="evidence" value="ECO:0007669"/>
    <property type="project" value="TreeGrafter"/>
</dbReference>
<dbReference type="InterPro" id="IPR005811">
    <property type="entry name" value="SUCC_ACL_C"/>
</dbReference>
<evidence type="ECO:0000256" key="1">
    <source>
        <dbReference type="ARBA" id="ARBA00022598"/>
    </source>
</evidence>
<dbReference type="Pfam" id="PF02629">
    <property type="entry name" value="CoA_binding"/>
    <property type="match status" value="1"/>
</dbReference>
<evidence type="ECO:0000259" key="4">
    <source>
        <dbReference type="Pfam" id="PF00549"/>
    </source>
</evidence>
<name>A0A017SRX6_ASPRC</name>
<dbReference type="GO" id="GO:0004775">
    <property type="term" value="F:succinate-CoA ligase (ADP-forming) activity"/>
    <property type="evidence" value="ECO:0007669"/>
    <property type="project" value="TreeGrafter"/>
</dbReference>
<dbReference type="GO" id="GO:0000166">
    <property type="term" value="F:nucleotide binding"/>
    <property type="evidence" value="ECO:0007669"/>
    <property type="project" value="UniProtKB-KW"/>
</dbReference>
<evidence type="ECO:0000256" key="2">
    <source>
        <dbReference type="ARBA" id="ARBA00022741"/>
    </source>
</evidence>
<dbReference type="InterPro" id="IPR005810">
    <property type="entry name" value="CoA_lig_alpha"/>
</dbReference>
<feature type="active site" description="Tele-phosphohistidine intermediate" evidence="3">
    <location>
        <position position="232"/>
    </location>
</feature>
<evidence type="ECO:0000256" key="3">
    <source>
        <dbReference type="PIRSR" id="PIRSR001553-1"/>
    </source>
</evidence>
<dbReference type="Gene3D" id="3.40.50.261">
    <property type="entry name" value="Succinyl-CoA synthetase domains"/>
    <property type="match status" value="1"/>
</dbReference>
<dbReference type="GO" id="GO:0006099">
    <property type="term" value="P:tricarboxylic acid cycle"/>
    <property type="evidence" value="ECO:0007669"/>
    <property type="project" value="TreeGrafter"/>
</dbReference>
<feature type="domain" description="CoA-binding" evidence="5">
    <location>
        <begin position="40"/>
        <end position="78"/>
    </location>
</feature>
<dbReference type="PRINTS" id="PR01798">
    <property type="entry name" value="SCOASYNTHASE"/>
</dbReference>
<dbReference type="SUPFAM" id="SSF52210">
    <property type="entry name" value="Succinyl-CoA synthetase domains"/>
    <property type="match status" value="1"/>
</dbReference>
<dbReference type="Gene3D" id="3.40.50.720">
    <property type="entry name" value="NAD(P)-binding Rossmann-like Domain"/>
    <property type="match status" value="1"/>
</dbReference>
<evidence type="ECO:0000259" key="5">
    <source>
        <dbReference type="Pfam" id="PF02629"/>
    </source>
</evidence>
<dbReference type="OrthoDB" id="1664372at2759"/>
<dbReference type="STRING" id="1388766.A0A017SRX6"/>